<evidence type="ECO:0000313" key="15">
    <source>
        <dbReference type="Proteomes" id="UP001596050"/>
    </source>
</evidence>
<dbReference type="Gene3D" id="2.40.170.20">
    <property type="entry name" value="TonB-dependent receptor, beta-barrel domain"/>
    <property type="match status" value="1"/>
</dbReference>
<reference evidence="15" key="1">
    <citation type="journal article" date="2019" name="Int. J. Syst. Evol. Microbiol.">
        <title>The Global Catalogue of Microorganisms (GCM) 10K type strain sequencing project: providing services to taxonomists for standard genome sequencing and annotation.</title>
        <authorList>
            <consortium name="The Broad Institute Genomics Platform"/>
            <consortium name="The Broad Institute Genome Sequencing Center for Infectious Disease"/>
            <person name="Wu L."/>
            <person name="Ma J."/>
        </authorList>
    </citation>
    <scope>NUCLEOTIDE SEQUENCE [LARGE SCALE GENOMIC DNA]</scope>
    <source>
        <strain evidence="15">KACC 12649</strain>
    </source>
</reference>
<dbReference type="InterPro" id="IPR012910">
    <property type="entry name" value="Plug_dom"/>
</dbReference>
<keyword evidence="14" id="KW-0675">Receptor</keyword>
<evidence type="ECO:0000256" key="2">
    <source>
        <dbReference type="ARBA" id="ARBA00022448"/>
    </source>
</evidence>
<keyword evidence="12" id="KW-0732">Signal</keyword>
<protein>
    <submittedName>
        <fullName evidence="14">TonB-dependent receptor</fullName>
    </submittedName>
</protein>
<dbReference type="Proteomes" id="UP001596050">
    <property type="component" value="Unassembled WGS sequence"/>
</dbReference>
<keyword evidence="7" id="KW-0406">Ion transport</keyword>
<evidence type="ECO:0000256" key="5">
    <source>
        <dbReference type="ARBA" id="ARBA00022692"/>
    </source>
</evidence>
<evidence type="ECO:0000256" key="7">
    <source>
        <dbReference type="ARBA" id="ARBA00023065"/>
    </source>
</evidence>
<gene>
    <name evidence="14" type="ORF">ACFPN5_02720</name>
</gene>
<evidence type="ECO:0000256" key="12">
    <source>
        <dbReference type="SAM" id="SignalP"/>
    </source>
</evidence>
<comment type="subcellular location">
    <subcellularLocation>
        <location evidence="1 11">Cell outer membrane</location>
        <topology evidence="1 11">Multi-pass membrane protein</topology>
    </subcellularLocation>
</comment>
<keyword evidence="6" id="KW-0408">Iron</keyword>
<dbReference type="InterPro" id="IPR039426">
    <property type="entry name" value="TonB-dep_rcpt-like"/>
</dbReference>
<dbReference type="Pfam" id="PF07715">
    <property type="entry name" value="Plug"/>
    <property type="match status" value="1"/>
</dbReference>
<keyword evidence="2 11" id="KW-0813">Transport</keyword>
<evidence type="ECO:0000313" key="14">
    <source>
        <dbReference type="EMBL" id="MFC5458722.1"/>
    </source>
</evidence>
<evidence type="ECO:0000256" key="3">
    <source>
        <dbReference type="ARBA" id="ARBA00022452"/>
    </source>
</evidence>
<evidence type="ECO:0000256" key="9">
    <source>
        <dbReference type="ARBA" id="ARBA00023136"/>
    </source>
</evidence>
<organism evidence="14 15">
    <name type="scientific">Massilia niabensis</name>
    <dbReference type="NCBI Taxonomy" id="544910"/>
    <lineage>
        <taxon>Bacteria</taxon>
        <taxon>Pseudomonadati</taxon>
        <taxon>Pseudomonadota</taxon>
        <taxon>Betaproteobacteria</taxon>
        <taxon>Burkholderiales</taxon>
        <taxon>Oxalobacteraceae</taxon>
        <taxon>Telluria group</taxon>
        <taxon>Massilia</taxon>
    </lineage>
</organism>
<dbReference type="EMBL" id="JBHSMU010000004">
    <property type="protein sequence ID" value="MFC5458722.1"/>
    <property type="molecule type" value="Genomic_DNA"/>
</dbReference>
<comment type="similarity">
    <text evidence="11">Belongs to the TonB-dependent receptor family.</text>
</comment>
<keyword evidence="4" id="KW-0410">Iron transport</keyword>
<evidence type="ECO:0000256" key="6">
    <source>
        <dbReference type="ARBA" id="ARBA00023004"/>
    </source>
</evidence>
<dbReference type="PROSITE" id="PS52016">
    <property type="entry name" value="TONB_DEPENDENT_REC_3"/>
    <property type="match status" value="1"/>
</dbReference>
<evidence type="ECO:0000256" key="8">
    <source>
        <dbReference type="ARBA" id="ARBA00023077"/>
    </source>
</evidence>
<name>A0ABW0L1R4_9BURK</name>
<dbReference type="SUPFAM" id="SSF56935">
    <property type="entry name" value="Porins"/>
    <property type="match status" value="1"/>
</dbReference>
<feature type="domain" description="TonB-dependent receptor plug" evidence="13">
    <location>
        <begin position="65"/>
        <end position="170"/>
    </location>
</feature>
<keyword evidence="10 11" id="KW-0998">Cell outer membrane</keyword>
<keyword evidence="9 11" id="KW-0472">Membrane</keyword>
<accession>A0ABW0L1R4</accession>
<feature type="chain" id="PRO_5046281110" evidence="12">
    <location>
        <begin position="29"/>
        <end position="270"/>
    </location>
</feature>
<evidence type="ECO:0000256" key="10">
    <source>
        <dbReference type="ARBA" id="ARBA00023237"/>
    </source>
</evidence>
<evidence type="ECO:0000256" key="4">
    <source>
        <dbReference type="ARBA" id="ARBA00022496"/>
    </source>
</evidence>
<dbReference type="InterPro" id="IPR036942">
    <property type="entry name" value="Beta-barrel_TonB_sf"/>
</dbReference>
<evidence type="ECO:0000256" key="11">
    <source>
        <dbReference type="PROSITE-ProRule" id="PRU01360"/>
    </source>
</evidence>
<keyword evidence="15" id="KW-1185">Reference proteome</keyword>
<comment type="caution">
    <text evidence="14">The sequence shown here is derived from an EMBL/GenBank/DDBJ whole genome shotgun (WGS) entry which is preliminary data.</text>
</comment>
<keyword evidence="5 11" id="KW-0812">Transmembrane</keyword>
<proteinExistence type="inferred from homology"/>
<sequence length="270" mass="28593">MSLPSTRCRSARTAIAHAAALLAAGAFAAPVLAQSQDQAGNNAAQQAEGLQVVTVTAQKRPQAMQDVPVAVSTVDERAIENQQIVGFSDLTRVAPALTINENPNNNNIALRGIGTFAFSIGIESAVSVIIDDVPVIQQLQAFSNLSDIARVEVLRGPQGTLFGKNSSAGVINIVTKESSEEQEGHAQVTVTSDGERRLETGISGPIGDKLGYRLNAYTGNREGEITNLDTGADLNGERSRGARLRLDFKPTTSLDGRLIADYNKRASKAR</sequence>
<dbReference type="PANTHER" id="PTHR32552">
    <property type="entry name" value="FERRICHROME IRON RECEPTOR-RELATED"/>
    <property type="match status" value="1"/>
</dbReference>
<evidence type="ECO:0000259" key="13">
    <source>
        <dbReference type="Pfam" id="PF07715"/>
    </source>
</evidence>
<dbReference type="RefSeq" id="WP_379779859.1">
    <property type="nucleotide sequence ID" value="NZ_JBHSMU010000004.1"/>
</dbReference>
<feature type="signal peptide" evidence="12">
    <location>
        <begin position="1"/>
        <end position="28"/>
    </location>
</feature>
<keyword evidence="3 11" id="KW-1134">Transmembrane beta strand</keyword>
<evidence type="ECO:0000256" key="1">
    <source>
        <dbReference type="ARBA" id="ARBA00004571"/>
    </source>
</evidence>
<dbReference type="PANTHER" id="PTHR32552:SF81">
    <property type="entry name" value="TONB-DEPENDENT OUTER MEMBRANE RECEPTOR"/>
    <property type="match status" value="1"/>
</dbReference>
<keyword evidence="8" id="KW-0798">TonB box</keyword>